<evidence type="ECO:0000313" key="2">
    <source>
        <dbReference type="EMBL" id="MQS05184.1"/>
    </source>
</evidence>
<protein>
    <submittedName>
        <fullName evidence="2">30S ribosomal protein S3</fullName>
    </submittedName>
</protein>
<dbReference type="AlphaFoldDB" id="A0A5P0YY26"/>
<accession>A0A5P0YY26</accession>
<feature type="non-terminal residue" evidence="2">
    <location>
        <position position="43"/>
    </location>
</feature>
<evidence type="ECO:0000256" key="1">
    <source>
        <dbReference type="SAM" id="SignalP"/>
    </source>
</evidence>
<feature type="chain" id="PRO_5039596940" evidence="1">
    <location>
        <begin position="21"/>
        <end position="43"/>
    </location>
</feature>
<feature type="signal peptide" evidence="1">
    <location>
        <begin position="1"/>
        <end position="20"/>
    </location>
</feature>
<dbReference type="EMBL" id="VJYK02000462">
    <property type="protein sequence ID" value="MQS05184.1"/>
    <property type="molecule type" value="Genomic_DNA"/>
</dbReference>
<gene>
    <name evidence="2" type="ORF">FNX44_025750</name>
</gene>
<reference evidence="2 3" key="1">
    <citation type="submission" date="2019-10" db="EMBL/GenBank/DDBJ databases">
        <title>Streptomyces sp. nov., a novel actinobacterium isolated from alkaline environment.</title>
        <authorList>
            <person name="Golinska P."/>
        </authorList>
    </citation>
    <scope>NUCLEOTIDE SEQUENCE [LARGE SCALE GENOMIC DNA]</scope>
    <source>
        <strain evidence="2 3">OF1</strain>
    </source>
</reference>
<sequence length="43" mass="4008">MLQRRLTGACAAVVAAGAFALTGANGTAGALPAPNPAQSATPA</sequence>
<proteinExistence type="predicted"/>
<name>A0A5P0YY26_9ACTN</name>
<keyword evidence="1" id="KW-0732">Signal</keyword>
<keyword evidence="3" id="KW-1185">Reference proteome</keyword>
<dbReference type="GO" id="GO:0005840">
    <property type="term" value="C:ribosome"/>
    <property type="evidence" value="ECO:0007669"/>
    <property type="project" value="UniProtKB-KW"/>
</dbReference>
<organism evidence="2 3">
    <name type="scientific">Streptomyces alkaliterrae</name>
    <dbReference type="NCBI Taxonomy" id="2213162"/>
    <lineage>
        <taxon>Bacteria</taxon>
        <taxon>Bacillati</taxon>
        <taxon>Actinomycetota</taxon>
        <taxon>Actinomycetes</taxon>
        <taxon>Kitasatosporales</taxon>
        <taxon>Streptomycetaceae</taxon>
        <taxon>Streptomyces</taxon>
    </lineage>
</organism>
<comment type="caution">
    <text evidence="2">The sequence shown here is derived from an EMBL/GenBank/DDBJ whole genome shotgun (WGS) entry which is preliminary data.</text>
</comment>
<evidence type="ECO:0000313" key="3">
    <source>
        <dbReference type="Proteomes" id="UP000320857"/>
    </source>
</evidence>
<dbReference type="Proteomes" id="UP000320857">
    <property type="component" value="Unassembled WGS sequence"/>
</dbReference>
<keyword evidence="2" id="KW-0687">Ribonucleoprotein</keyword>
<keyword evidence="2" id="KW-0689">Ribosomal protein</keyword>